<dbReference type="EMBL" id="JACCAC010000001">
    <property type="protein sequence ID" value="NYG56080.1"/>
    <property type="molecule type" value="Genomic_DNA"/>
</dbReference>
<keyword evidence="10" id="KW-1185">Reference proteome</keyword>
<comment type="catalytic activity">
    <reaction evidence="7">
        <text>a peptidoglycan chain = a peptidoglycan chain with N-acetyl-1,6-anhydromuramyl-[peptide] at the reducing end + a peptidoglycan chain with N-acetylglucosamine at the non-reducing end.</text>
        <dbReference type="EC" id="4.2.2.29"/>
    </reaction>
</comment>
<keyword evidence="3 7" id="KW-1133">Transmembrane helix</keyword>
<dbReference type="GO" id="GO:0009252">
    <property type="term" value="P:peptidoglycan biosynthetic process"/>
    <property type="evidence" value="ECO:0007669"/>
    <property type="project" value="UniProtKB-UniRule"/>
</dbReference>
<organism evidence="9 10">
    <name type="scientific">Nocardioides perillae</name>
    <dbReference type="NCBI Taxonomy" id="1119534"/>
    <lineage>
        <taxon>Bacteria</taxon>
        <taxon>Bacillati</taxon>
        <taxon>Actinomycetota</taxon>
        <taxon>Actinomycetes</taxon>
        <taxon>Propionibacteriales</taxon>
        <taxon>Nocardioidaceae</taxon>
        <taxon>Nocardioides</taxon>
    </lineage>
</organism>
<dbReference type="RefSeq" id="WP_179518409.1">
    <property type="nucleotide sequence ID" value="NZ_JACCAC010000001.1"/>
</dbReference>
<reference evidence="9 10" key="1">
    <citation type="submission" date="2020-07" db="EMBL/GenBank/DDBJ databases">
        <title>Sequencing the genomes of 1000 actinobacteria strains.</title>
        <authorList>
            <person name="Klenk H.-P."/>
        </authorList>
    </citation>
    <scope>NUCLEOTIDE SEQUENCE [LARGE SCALE GENOMIC DNA]</scope>
    <source>
        <strain evidence="9 10">DSM 24552</strain>
    </source>
</reference>
<keyword evidence="4 7" id="KW-0472">Membrane</keyword>
<protein>
    <recommendedName>
        <fullName evidence="7">Endolytic murein transglycosylase</fullName>
        <ecNumber evidence="7">4.2.2.29</ecNumber>
    </recommendedName>
    <alternativeName>
        <fullName evidence="7">Peptidoglycan lytic transglycosylase</fullName>
    </alternativeName>
    <alternativeName>
        <fullName evidence="7">Peptidoglycan polymerization terminase</fullName>
    </alternativeName>
</protein>
<dbReference type="HAMAP" id="MF_02065">
    <property type="entry name" value="MltG"/>
    <property type="match status" value="1"/>
</dbReference>
<keyword evidence="6 7" id="KW-0961">Cell wall biogenesis/degradation</keyword>
<dbReference type="Pfam" id="PF02618">
    <property type="entry name" value="YceG"/>
    <property type="match status" value="1"/>
</dbReference>
<dbReference type="GO" id="GO:0005886">
    <property type="term" value="C:plasma membrane"/>
    <property type="evidence" value="ECO:0007669"/>
    <property type="project" value="UniProtKB-SubCell"/>
</dbReference>
<keyword evidence="5 7" id="KW-0456">Lyase</keyword>
<evidence type="ECO:0000256" key="7">
    <source>
        <dbReference type="HAMAP-Rule" id="MF_02065"/>
    </source>
</evidence>
<proteinExistence type="inferred from homology"/>
<evidence type="ECO:0000256" key="4">
    <source>
        <dbReference type="ARBA" id="ARBA00023136"/>
    </source>
</evidence>
<feature type="region of interest" description="Disordered" evidence="8">
    <location>
        <begin position="1"/>
        <end position="51"/>
    </location>
</feature>
<dbReference type="InterPro" id="IPR003770">
    <property type="entry name" value="MLTG-like"/>
</dbReference>
<evidence type="ECO:0000256" key="8">
    <source>
        <dbReference type="SAM" id="MobiDB-lite"/>
    </source>
</evidence>
<dbReference type="Gene3D" id="3.30.1490.480">
    <property type="entry name" value="Endolytic murein transglycosylase"/>
    <property type="match status" value="1"/>
</dbReference>
<keyword evidence="2 7" id="KW-0812">Transmembrane</keyword>
<gene>
    <name evidence="7" type="primary">mltG</name>
    <name evidence="9" type="ORF">BJ989_002384</name>
</gene>
<evidence type="ECO:0000256" key="1">
    <source>
        <dbReference type="ARBA" id="ARBA00022475"/>
    </source>
</evidence>
<comment type="similarity">
    <text evidence="7">Belongs to the transglycosylase MltG family.</text>
</comment>
<keyword evidence="1 7" id="KW-1003">Cell membrane</keyword>
<evidence type="ECO:0000313" key="9">
    <source>
        <dbReference type="EMBL" id="NYG56080.1"/>
    </source>
</evidence>
<comment type="caution">
    <text evidence="9">The sequence shown here is derived from an EMBL/GenBank/DDBJ whole genome shotgun (WGS) entry which is preliminary data.</text>
</comment>
<dbReference type="AlphaFoldDB" id="A0A7Y9RTK7"/>
<comment type="function">
    <text evidence="7">Functions as a peptidoglycan terminase that cleaves nascent peptidoglycan strands endolytically to terminate their elongation.</text>
</comment>
<evidence type="ECO:0000256" key="3">
    <source>
        <dbReference type="ARBA" id="ARBA00022989"/>
    </source>
</evidence>
<dbReference type="CDD" id="cd08010">
    <property type="entry name" value="MltG_like"/>
    <property type="match status" value="1"/>
</dbReference>
<evidence type="ECO:0000256" key="6">
    <source>
        <dbReference type="ARBA" id="ARBA00023316"/>
    </source>
</evidence>
<accession>A0A7Y9RTK7</accession>
<feature type="site" description="Important for catalytic activity" evidence="7">
    <location>
        <position position="281"/>
    </location>
</feature>
<sequence>MNEEQRTPAEPVDDGLDLVHDEAQPDVLLAADPDPDADPDPGYTPGGRRRRKKRVPGCLAALVALTVVVAGFYVAVTKGVDYLSSAFGEAEDYPGPGSGSVLFEVEPGDTVAQMGRELKELGVIASVQALTDAALGNEAANGIQVGTYELREEMRASDALEVLVDPANIVRSTVTVPEGLRLEQVLDVLAEGTEFRRGRFERVLEQPGSIGLPDYAGGDAEGYLFPATYDVAPGDTPRDILRAMVDRWRQAADEAGLEQAAADLGYTPHELMTVASLVEAEGRGDDMPRISRVIYNRLEGEETNGLLQIDATVNYAAGNDLGAVPTLEDLEVDSPYNTYQNPGLPPGPIEMPGAEAIEAAANPAEGDWFYYVTVDLATGETKFAETYDEFLRYKDELRDYCANESDRC</sequence>
<dbReference type="NCBIfam" id="TIGR00247">
    <property type="entry name" value="endolytic transglycosylase MltG"/>
    <property type="match status" value="1"/>
</dbReference>
<comment type="subcellular location">
    <subcellularLocation>
        <location evidence="7">Cell membrane</location>
        <topology evidence="7">Single-pass membrane protein</topology>
    </subcellularLocation>
</comment>
<evidence type="ECO:0000256" key="5">
    <source>
        <dbReference type="ARBA" id="ARBA00023239"/>
    </source>
</evidence>
<dbReference type="GO" id="GO:0008932">
    <property type="term" value="F:lytic endotransglycosylase activity"/>
    <property type="evidence" value="ECO:0007669"/>
    <property type="project" value="UniProtKB-UniRule"/>
</dbReference>
<dbReference type="GO" id="GO:0071555">
    <property type="term" value="P:cell wall organization"/>
    <property type="evidence" value="ECO:0007669"/>
    <property type="project" value="UniProtKB-KW"/>
</dbReference>
<name>A0A7Y9RTK7_9ACTN</name>
<dbReference type="PANTHER" id="PTHR30518">
    <property type="entry name" value="ENDOLYTIC MUREIN TRANSGLYCOSYLASE"/>
    <property type="match status" value="1"/>
</dbReference>
<dbReference type="Proteomes" id="UP000544110">
    <property type="component" value="Unassembled WGS sequence"/>
</dbReference>
<evidence type="ECO:0000256" key="2">
    <source>
        <dbReference type="ARBA" id="ARBA00022692"/>
    </source>
</evidence>
<dbReference type="EC" id="4.2.2.29" evidence="7"/>
<dbReference type="PANTHER" id="PTHR30518:SF2">
    <property type="entry name" value="ENDOLYTIC MUREIN TRANSGLYCOSYLASE"/>
    <property type="match status" value="1"/>
</dbReference>
<evidence type="ECO:0000313" key="10">
    <source>
        <dbReference type="Proteomes" id="UP000544110"/>
    </source>
</evidence>
<feature type="transmembrane region" description="Helical" evidence="7">
    <location>
        <begin position="58"/>
        <end position="76"/>
    </location>
</feature>